<evidence type="ECO:0000256" key="4">
    <source>
        <dbReference type="ARBA" id="ARBA00023054"/>
    </source>
</evidence>
<sequence length="428" mass="46087">MSVEGTSLAAALPALLLGAALLLGLMLVLLVMAVRRAGRSAALAAPLARQIERLGAAQQQLAGGLVQVSEAQASSQSGMLQLMEARLADVSARMEGSLHGSSTRTSRSLGELHQKLETIDRAQAKIERLSGEVLGLQDILSNKQTRGAFGEIQLRDILSSALPPDGYSWQATLGNGKRADCLVHLPDPPGPIVIDSKFPLEAYEALRRATSQAEKIEAARQMRVALRTHIKAIASKYILPGETAEGAILFLPSEAVYAELHGNFPELVREGFEAKVWIVSPTTCMATLTTMRAILKDARMREQTGAIRSLLRQLHRDMELVVSRAQKLETHFGQARSDLEGITIAAERAGRRASKLDDFEFGEEEPPARSPQAPGPSPAQAQAPARDHVREPARDPGPDFSRDPGADPGVPADAAPAFIRRGLTIRRD</sequence>
<feature type="compositionally biased region" description="Basic and acidic residues" evidence="7">
    <location>
        <begin position="385"/>
        <end position="405"/>
    </location>
</feature>
<accession>A0A921NQ24</accession>
<dbReference type="PANTHER" id="PTHR30563:SF0">
    <property type="entry name" value="DNA RECOMBINATION PROTEIN RMUC"/>
    <property type="match status" value="1"/>
</dbReference>
<evidence type="ECO:0000313" key="8">
    <source>
        <dbReference type="EMBL" id="KAF0676581.1"/>
    </source>
</evidence>
<dbReference type="Pfam" id="PF02646">
    <property type="entry name" value="RmuC"/>
    <property type="match status" value="1"/>
</dbReference>
<feature type="coiled-coil region" evidence="6">
    <location>
        <begin position="112"/>
        <end position="139"/>
    </location>
</feature>
<keyword evidence="5" id="KW-0233">DNA recombination</keyword>
<dbReference type="Proteomes" id="UP000698242">
    <property type="component" value="Unassembled WGS sequence"/>
</dbReference>
<feature type="compositionally biased region" description="Low complexity" evidence="7">
    <location>
        <begin position="406"/>
        <end position="417"/>
    </location>
</feature>
<proteinExistence type="inferred from homology"/>
<gene>
    <name evidence="8" type="ORF">PMES_01313</name>
</gene>
<organism evidence="8 9">
    <name type="scientific">Profundibacterium mesophilum KAUST100406-0324</name>
    <dbReference type="NCBI Taxonomy" id="1037889"/>
    <lineage>
        <taxon>Bacteria</taxon>
        <taxon>Pseudomonadati</taxon>
        <taxon>Pseudomonadota</taxon>
        <taxon>Alphaproteobacteria</taxon>
        <taxon>Rhodobacterales</taxon>
        <taxon>Roseobacteraceae</taxon>
        <taxon>Profundibacterium</taxon>
    </lineage>
</organism>
<dbReference type="PANTHER" id="PTHR30563">
    <property type="entry name" value="DNA RECOMBINATION PROTEIN RMUC"/>
    <property type="match status" value="1"/>
</dbReference>
<keyword evidence="9" id="KW-1185">Reference proteome</keyword>
<dbReference type="EMBL" id="APKE01000014">
    <property type="protein sequence ID" value="KAF0676581.1"/>
    <property type="molecule type" value="Genomic_DNA"/>
</dbReference>
<evidence type="ECO:0000256" key="6">
    <source>
        <dbReference type="SAM" id="Coils"/>
    </source>
</evidence>
<comment type="function">
    <text evidence="1">Involved in DNA recombination.</text>
</comment>
<evidence type="ECO:0000313" key="9">
    <source>
        <dbReference type="Proteomes" id="UP000698242"/>
    </source>
</evidence>
<protein>
    <recommendedName>
        <fullName evidence="3">DNA recombination protein RmuC homolog</fullName>
    </recommendedName>
</protein>
<comment type="similarity">
    <text evidence="2">Belongs to the RmuC family.</text>
</comment>
<evidence type="ECO:0000256" key="7">
    <source>
        <dbReference type="SAM" id="MobiDB-lite"/>
    </source>
</evidence>
<evidence type="ECO:0000256" key="1">
    <source>
        <dbReference type="ARBA" id="ARBA00003416"/>
    </source>
</evidence>
<dbReference type="AlphaFoldDB" id="A0A921NQ24"/>
<dbReference type="InterPro" id="IPR003798">
    <property type="entry name" value="DNA_recombination_RmuC"/>
</dbReference>
<keyword evidence="4 6" id="KW-0175">Coiled coil</keyword>
<reference evidence="8" key="1">
    <citation type="submission" date="2013-03" db="EMBL/GenBank/DDBJ databases">
        <title>Genome Sequence of the Profundibacterium mesophilum strain KAUST100406-0324T from Red Sea, a novel genus in the family Rhodobacteraceae.</title>
        <authorList>
            <person name="Essack M."/>
            <person name="Alam I."/>
            <person name="Lafi F."/>
            <person name="Alawi W."/>
            <person name="Kamanu F."/>
            <person name="Al-Suwailem A."/>
            <person name="Lee O.O."/>
            <person name="Xu Y."/>
            <person name="Bajic V."/>
            <person name="Qian P.-Y."/>
            <person name="Archer J."/>
        </authorList>
    </citation>
    <scope>NUCLEOTIDE SEQUENCE</scope>
    <source>
        <strain evidence="8">KAUST100406-0324</strain>
    </source>
</reference>
<evidence type="ECO:0000256" key="2">
    <source>
        <dbReference type="ARBA" id="ARBA00009840"/>
    </source>
</evidence>
<dbReference type="GO" id="GO:0006310">
    <property type="term" value="P:DNA recombination"/>
    <property type="evidence" value="ECO:0007669"/>
    <property type="project" value="UniProtKB-KW"/>
</dbReference>
<feature type="region of interest" description="Disordered" evidence="7">
    <location>
        <begin position="353"/>
        <end position="428"/>
    </location>
</feature>
<evidence type="ECO:0000256" key="3">
    <source>
        <dbReference type="ARBA" id="ARBA00021840"/>
    </source>
</evidence>
<comment type="caution">
    <text evidence="8">The sequence shown here is derived from an EMBL/GenBank/DDBJ whole genome shotgun (WGS) entry which is preliminary data.</text>
</comment>
<evidence type="ECO:0000256" key="5">
    <source>
        <dbReference type="ARBA" id="ARBA00023172"/>
    </source>
</evidence>
<name>A0A921NQ24_9RHOB</name>